<protein>
    <recommendedName>
        <fullName evidence="3">N-acetyltransferase domain-containing protein</fullName>
    </recommendedName>
</protein>
<evidence type="ECO:0000313" key="2">
    <source>
        <dbReference type="Proteomes" id="UP001556118"/>
    </source>
</evidence>
<evidence type="ECO:0000313" key="1">
    <source>
        <dbReference type="EMBL" id="MEW9855164.1"/>
    </source>
</evidence>
<keyword evidence="2" id="KW-1185">Reference proteome</keyword>
<dbReference type="EMBL" id="JBFNXR010000022">
    <property type="protein sequence ID" value="MEW9855164.1"/>
    <property type="molecule type" value="Genomic_DNA"/>
</dbReference>
<reference evidence="1 2" key="1">
    <citation type="submission" date="2024-06" db="EMBL/GenBank/DDBJ databases">
        <title>Novosphingobium rhizovicinus M1R2S20.</title>
        <authorList>
            <person name="Sun J.-Q."/>
        </authorList>
    </citation>
    <scope>NUCLEOTIDE SEQUENCE [LARGE SCALE GENOMIC DNA]</scope>
    <source>
        <strain evidence="1 2">M1R2S20</strain>
    </source>
</reference>
<name>A0ABV3RBW2_9SPHN</name>
<gene>
    <name evidence="1" type="ORF">ABUH87_08220</name>
</gene>
<sequence>MRIPGLAGSPFEIATGGSYTRPPSDLLVQIKAGLPVAIFALEYASGRIAKLWPRYSKAIEHDGRSFRVMAALSAAEVSAACALLARTHPQGASRHGMLISLYEEFTDDSRALVGVTQLGEYFHTHFPGRAQFGRPILGKGYAAITRGDVVKSIPITAAKRFALRKKDRGNGLGEILAREALLVAGNYRWPPAGVVEVSRHMAARKFFDTCCGTSRDFLSRSGYVPVPLAKWLRHGILNHRIAVELTARPVPGYYYADVRSAKRPASIKRALEALEALE</sequence>
<comment type="caution">
    <text evidence="1">The sequence shown here is derived from an EMBL/GenBank/DDBJ whole genome shotgun (WGS) entry which is preliminary data.</text>
</comment>
<dbReference type="RefSeq" id="WP_367772385.1">
    <property type="nucleotide sequence ID" value="NZ_JBFNXR010000022.1"/>
</dbReference>
<evidence type="ECO:0008006" key="3">
    <source>
        <dbReference type="Google" id="ProtNLM"/>
    </source>
</evidence>
<dbReference type="Proteomes" id="UP001556118">
    <property type="component" value="Unassembled WGS sequence"/>
</dbReference>
<accession>A0ABV3RBW2</accession>
<organism evidence="1 2">
    <name type="scientific">Novosphingobium rhizovicinum</name>
    <dbReference type="NCBI Taxonomy" id="3228928"/>
    <lineage>
        <taxon>Bacteria</taxon>
        <taxon>Pseudomonadati</taxon>
        <taxon>Pseudomonadota</taxon>
        <taxon>Alphaproteobacteria</taxon>
        <taxon>Sphingomonadales</taxon>
        <taxon>Sphingomonadaceae</taxon>
        <taxon>Novosphingobium</taxon>
    </lineage>
</organism>
<proteinExistence type="predicted"/>